<dbReference type="Proteomes" id="UP000824178">
    <property type="component" value="Unassembled WGS sequence"/>
</dbReference>
<evidence type="ECO:0000256" key="1">
    <source>
        <dbReference type="ARBA" id="ARBA00022490"/>
    </source>
</evidence>
<dbReference type="Pfam" id="PF05979">
    <property type="entry name" value="DUF896"/>
    <property type="match status" value="1"/>
</dbReference>
<evidence type="ECO:0000256" key="2">
    <source>
        <dbReference type="HAMAP-Rule" id="MF_01103"/>
    </source>
</evidence>
<organism evidence="4 5">
    <name type="scientific">Candidatus Faecalibacterium intestinavium</name>
    <dbReference type="NCBI Taxonomy" id="2838580"/>
    <lineage>
        <taxon>Bacteria</taxon>
        <taxon>Bacillati</taxon>
        <taxon>Bacillota</taxon>
        <taxon>Clostridia</taxon>
        <taxon>Eubacteriales</taxon>
        <taxon>Oscillospiraceae</taxon>
        <taxon>Faecalibacterium</taxon>
    </lineage>
</organism>
<comment type="caution">
    <text evidence="4">The sequence shown here is derived from an EMBL/GenBank/DDBJ whole genome shotgun (WGS) entry which is preliminary data.</text>
</comment>
<comment type="similarity">
    <text evidence="2">Belongs to the UPF0291 family.</text>
</comment>
<dbReference type="EMBL" id="JAHLFH010000098">
    <property type="protein sequence ID" value="MBU3819649.1"/>
    <property type="molecule type" value="Genomic_DNA"/>
</dbReference>
<feature type="region of interest" description="Disordered" evidence="3">
    <location>
        <begin position="48"/>
        <end position="75"/>
    </location>
</feature>
<keyword evidence="1 2" id="KW-0963">Cytoplasm</keyword>
<reference evidence="4" key="2">
    <citation type="submission" date="2021-04" db="EMBL/GenBank/DDBJ databases">
        <authorList>
            <person name="Gilroy R."/>
        </authorList>
    </citation>
    <scope>NUCLEOTIDE SEQUENCE</scope>
    <source>
        <strain evidence="4">742</strain>
    </source>
</reference>
<dbReference type="GO" id="GO:0005737">
    <property type="term" value="C:cytoplasm"/>
    <property type="evidence" value="ECO:0007669"/>
    <property type="project" value="UniProtKB-SubCell"/>
</dbReference>
<evidence type="ECO:0000313" key="5">
    <source>
        <dbReference type="Proteomes" id="UP000824178"/>
    </source>
</evidence>
<feature type="region of interest" description="Disordered" evidence="3">
    <location>
        <begin position="1"/>
        <end position="31"/>
    </location>
</feature>
<sequence length="75" mass="8693">MTQEKIARINELAHKSKTPEGLTEAEKQEQQALRQEYLADFRRSFQNQLDHTSIQEPDGTIHKLARRPAPKKPVN</sequence>
<reference evidence="4" key="1">
    <citation type="journal article" date="2021" name="PeerJ">
        <title>Extensive microbial diversity within the chicken gut microbiome revealed by metagenomics and culture.</title>
        <authorList>
            <person name="Gilroy R."/>
            <person name="Ravi A."/>
            <person name="Getino M."/>
            <person name="Pursley I."/>
            <person name="Horton D.L."/>
            <person name="Alikhan N.F."/>
            <person name="Baker D."/>
            <person name="Gharbi K."/>
            <person name="Hall N."/>
            <person name="Watson M."/>
            <person name="Adriaenssens E.M."/>
            <person name="Foster-Nyarko E."/>
            <person name="Jarju S."/>
            <person name="Secka A."/>
            <person name="Antonio M."/>
            <person name="Oren A."/>
            <person name="Chaudhuri R.R."/>
            <person name="La Ragione R."/>
            <person name="Hildebrand F."/>
            <person name="Pallen M.J."/>
        </authorList>
    </citation>
    <scope>NUCLEOTIDE SEQUENCE</scope>
    <source>
        <strain evidence="4">742</strain>
    </source>
</reference>
<dbReference type="HAMAP" id="MF_01103">
    <property type="entry name" value="UPF0291"/>
    <property type="match status" value="1"/>
</dbReference>
<feature type="compositionally biased region" description="Basic and acidic residues" evidence="3">
    <location>
        <begin position="1"/>
        <end position="29"/>
    </location>
</feature>
<evidence type="ECO:0000256" key="3">
    <source>
        <dbReference type="SAM" id="MobiDB-lite"/>
    </source>
</evidence>
<dbReference type="AlphaFoldDB" id="A0A9E2KKY7"/>
<feature type="compositionally biased region" description="Basic residues" evidence="3">
    <location>
        <begin position="63"/>
        <end position="75"/>
    </location>
</feature>
<accession>A0A9E2KKY7</accession>
<comment type="subcellular location">
    <subcellularLocation>
        <location evidence="2">Cytoplasm</location>
    </subcellularLocation>
</comment>
<proteinExistence type="inferred from homology"/>
<dbReference type="InterPro" id="IPR009242">
    <property type="entry name" value="DUF896"/>
</dbReference>
<dbReference type="SUPFAM" id="SSF158221">
    <property type="entry name" value="YnzC-like"/>
    <property type="match status" value="1"/>
</dbReference>
<name>A0A9E2KKY7_9FIRM</name>
<dbReference type="Gene3D" id="1.10.287.540">
    <property type="entry name" value="Helix hairpin bin"/>
    <property type="match status" value="1"/>
</dbReference>
<dbReference type="PANTHER" id="PTHR37300">
    <property type="entry name" value="UPF0291 PROTEIN CBO2609/CLC_2481"/>
    <property type="match status" value="1"/>
</dbReference>
<gene>
    <name evidence="4" type="ORF">H9864_04675</name>
</gene>
<protein>
    <recommendedName>
        <fullName evidence="2">UPF0291 protein H9864_04675</fullName>
    </recommendedName>
</protein>
<evidence type="ECO:0000313" key="4">
    <source>
        <dbReference type="EMBL" id="MBU3819649.1"/>
    </source>
</evidence>
<dbReference type="PANTHER" id="PTHR37300:SF1">
    <property type="entry name" value="UPF0291 PROTEIN YNZC"/>
    <property type="match status" value="1"/>
</dbReference>